<accession>A0A0F7L505</accession>
<feature type="compositionally biased region" description="Basic and acidic residues" evidence="1">
    <location>
        <begin position="1"/>
        <end position="14"/>
    </location>
</feature>
<proteinExistence type="predicted"/>
<organism evidence="2">
    <name type="scientific">uncultured marine virus</name>
    <dbReference type="NCBI Taxonomy" id="186617"/>
    <lineage>
        <taxon>Viruses</taxon>
        <taxon>environmental samples</taxon>
    </lineage>
</organism>
<dbReference type="EMBL" id="KR029585">
    <property type="protein sequence ID" value="AKH46612.1"/>
    <property type="molecule type" value="Genomic_DNA"/>
</dbReference>
<evidence type="ECO:0000256" key="1">
    <source>
        <dbReference type="SAM" id="MobiDB-lite"/>
    </source>
</evidence>
<reference evidence="2" key="1">
    <citation type="journal article" date="2015" name="Front. Microbiol.">
        <title>Combining genomic sequencing methods to explore viral diversity and reveal potential virus-host interactions.</title>
        <authorList>
            <person name="Chow C.E."/>
            <person name="Winget D.M."/>
            <person name="White R.A.III."/>
            <person name="Hallam S.J."/>
            <person name="Suttle C.A."/>
        </authorList>
    </citation>
    <scope>NUCLEOTIDE SEQUENCE</scope>
    <source>
        <strain evidence="2">Anoxic2_1</strain>
    </source>
</reference>
<evidence type="ECO:0000313" key="2">
    <source>
        <dbReference type="EMBL" id="AKH46612.1"/>
    </source>
</evidence>
<name>A0A0F7L505_9VIRU</name>
<sequence>MAPTESTREGDKTMMRGRKAKRADDGTVSIRAFRCQQETAIVLKMIAVRRGCRTGEVVASILDEYVAGLSLTKGAETI</sequence>
<feature type="region of interest" description="Disordered" evidence="1">
    <location>
        <begin position="1"/>
        <end position="23"/>
    </location>
</feature>
<reference evidence="2" key="2">
    <citation type="submission" date="2015-03" db="EMBL/GenBank/DDBJ databases">
        <authorList>
            <person name="Chow C.-E.T."/>
            <person name="Winget D.M."/>
            <person name="White R.A.III."/>
            <person name="Hallam S.J."/>
            <person name="Suttle C.A."/>
        </authorList>
    </citation>
    <scope>NUCLEOTIDE SEQUENCE</scope>
    <source>
        <strain evidence="2">Anoxic2_1</strain>
    </source>
</reference>
<protein>
    <submittedName>
        <fullName evidence="2">Uncharacterized protein</fullName>
    </submittedName>
</protein>